<name>A0A940SJY2_9BACI</name>
<dbReference type="AlphaFoldDB" id="A0A940SJY2"/>
<dbReference type="Proteomes" id="UP000682134">
    <property type="component" value="Unassembled WGS sequence"/>
</dbReference>
<proteinExistence type="predicted"/>
<evidence type="ECO:0000313" key="1">
    <source>
        <dbReference type="EMBL" id="MBP0726500.1"/>
    </source>
</evidence>
<evidence type="ECO:0000313" key="2">
    <source>
        <dbReference type="Proteomes" id="UP000682134"/>
    </source>
</evidence>
<reference evidence="1" key="1">
    <citation type="submission" date="2021-04" db="EMBL/GenBank/DDBJ databases">
        <title>Genome seq and assembly of Bacillus sp.</title>
        <authorList>
            <person name="Chhetri G."/>
        </authorList>
    </citation>
    <scope>NUCLEOTIDE SEQUENCE</scope>
    <source>
        <strain evidence="1">RG28</strain>
    </source>
</reference>
<gene>
    <name evidence="1" type="ORF">J5Y03_15170</name>
</gene>
<accession>A0A940SJY2</accession>
<sequence length="119" mass="13034">MALVYSTGPMENVFNNPQSFTVLTAVLNNHKHKTITAKIEVFKLNGKKILIDSATLTIAPGSSFFHLSDVSKTTEFEIQIGISPSNDPDDVLIGVFGRDANTNLVAAHRVVHKELTRID</sequence>
<keyword evidence="2" id="KW-1185">Reference proteome</keyword>
<dbReference type="RefSeq" id="WP_209406843.1">
    <property type="nucleotide sequence ID" value="NZ_JAGIYQ010000011.1"/>
</dbReference>
<comment type="caution">
    <text evidence="1">The sequence shown here is derived from an EMBL/GenBank/DDBJ whole genome shotgun (WGS) entry which is preliminary data.</text>
</comment>
<dbReference type="EMBL" id="JAGIYQ010000011">
    <property type="protein sequence ID" value="MBP0726500.1"/>
    <property type="molecule type" value="Genomic_DNA"/>
</dbReference>
<organism evidence="1 2">
    <name type="scientific">Gottfriedia endophytica</name>
    <dbReference type="NCBI Taxonomy" id="2820819"/>
    <lineage>
        <taxon>Bacteria</taxon>
        <taxon>Bacillati</taxon>
        <taxon>Bacillota</taxon>
        <taxon>Bacilli</taxon>
        <taxon>Bacillales</taxon>
        <taxon>Bacillaceae</taxon>
        <taxon>Gottfriedia</taxon>
    </lineage>
</organism>
<protein>
    <submittedName>
        <fullName evidence="1">Uncharacterized protein</fullName>
    </submittedName>
</protein>